<dbReference type="Pfam" id="PF07686">
    <property type="entry name" value="V-set"/>
    <property type="match status" value="1"/>
</dbReference>
<dbReference type="PANTHER" id="PTHR46841">
    <property type="entry name" value="OX-2 MEMBRANE GLYCOPROTEIN"/>
    <property type="match status" value="1"/>
</dbReference>
<feature type="transmembrane region" description="Helical" evidence="10">
    <location>
        <begin position="340"/>
        <end position="360"/>
    </location>
</feature>
<keyword evidence="5 10" id="KW-0472">Membrane</keyword>
<dbReference type="GO" id="GO:0098632">
    <property type="term" value="F:cell-cell adhesion mediator activity"/>
    <property type="evidence" value="ECO:0007669"/>
    <property type="project" value="InterPro"/>
</dbReference>
<evidence type="ECO:0000256" key="5">
    <source>
        <dbReference type="ARBA" id="ARBA00023136"/>
    </source>
</evidence>
<comment type="subcellular location">
    <subcellularLocation>
        <location evidence="1">Membrane</location>
        <topology evidence="1">Single-pass membrane protein</topology>
    </subcellularLocation>
</comment>
<dbReference type="GO" id="GO:0016020">
    <property type="term" value="C:membrane"/>
    <property type="evidence" value="ECO:0007669"/>
    <property type="project" value="UniProtKB-SubCell"/>
</dbReference>
<proteinExistence type="predicted"/>
<feature type="domain" description="Ig-like" evidence="11">
    <location>
        <begin position="116"/>
        <end position="208"/>
    </location>
</feature>
<dbReference type="STRING" id="33528.ENSGAFP00000027988"/>
<dbReference type="PANTHER" id="PTHR46841:SF7">
    <property type="entry name" value="IG-LIKE DOMAIN-CONTAINING PROTEIN"/>
    <property type="match status" value="1"/>
</dbReference>
<evidence type="ECO:0000256" key="9">
    <source>
        <dbReference type="SAM" id="MobiDB-lite"/>
    </source>
</evidence>
<evidence type="ECO:0000256" key="10">
    <source>
        <dbReference type="SAM" id="Phobius"/>
    </source>
</evidence>
<keyword evidence="2 10" id="KW-0812">Transmembrane</keyword>
<dbReference type="InterPro" id="IPR013106">
    <property type="entry name" value="Ig_V-set"/>
</dbReference>
<organism evidence="12 13">
    <name type="scientific">Gambusia affinis</name>
    <name type="common">Western mosquitofish</name>
    <name type="synonym">Heterandria affinis</name>
    <dbReference type="NCBI Taxonomy" id="33528"/>
    <lineage>
        <taxon>Eukaryota</taxon>
        <taxon>Metazoa</taxon>
        <taxon>Chordata</taxon>
        <taxon>Craniata</taxon>
        <taxon>Vertebrata</taxon>
        <taxon>Euteleostomi</taxon>
        <taxon>Actinopterygii</taxon>
        <taxon>Neopterygii</taxon>
        <taxon>Teleostei</taxon>
        <taxon>Neoteleostei</taxon>
        <taxon>Acanthomorphata</taxon>
        <taxon>Ovalentaria</taxon>
        <taxon>Atherinomorphae</taxon>
        <taxon>Cyprinodontiformes</taxon>
        <taxon>Poeciliidae</taxon>
        <taxon>Poeciliinae</taxon>
        <taxon>Gambusia</taxon>
    </lineage>
</organism>
<dbReference type="InterPro" id="IPR003599">
    <property type="entry name" value="Ig_sub"/>
</dbReference>
<sequence>MMICETIQILHANPQILLSEEKHRSRSKTTNQSQEEGLSAVHQLTAPGKQNPLRERNYFLSDWQTVTIFDRQAEKREEMTASFIDSLQELVLCSSRRRRNGAKRTLNMSRHQSARASLINLHGTTAVEYGGEANFNCKLPNPKGVLQVTWQRGLRPESLENMATYNKPVGEQINEPFKGKVILSNSSLSSSSITLKNVTWADENCYVCSFNVYPDGSQRKQICLKVEGISETHKRNSSASSSAPNNRKEELSCSATGKPAPKISWDTSDLPRTDSPQLTKVSNSDGTFTISSNITVEMPTNWRGLVFCVINQGLRGERQEEFHFSSLEKEEEEGNVSQKALIIAVLAVIICVTVIAVVFIHKRLEVVFTECSGGIHLLLRFIKPGLYQNHLTQLGFKDLHMF</sequence>
<comment type="caution">
    <text evidence="12">The sequence shown here is derived from an EMBL/GenBank/DDBJ whole genome shotgun (WGS) entry which is preliminary data.</text>
</comment>
<feature type="region of interest" description="Disordered" evidence="9">
    <location>
        <begin position="234"/>
        <end position="278"/>
    </location>
</feature>
<dbReference type="Proteomes" id="UP000250572">
    <property type="component" value="Unassembled WGS sequence"/>
</dbReference>
<feature type="domain" description="Ig-like" evidence="11">
    <location>
        <begin position="214"/>
        <end position="325"/>
    </location>
</feature>
<feature type="non-terminal residue" evidence="12">
    <location>
        <position position="402"/>
    </location>
</feature>
<dbReference type="SMART" id="SM00409">
    <property type="entry name" value="IG"/>
    <property type="match status" value="1"/>
</dbReference>
<evidence type="ECO:0000256" key="8">
    <source>
        <dbReference type="ARBA" id="ARBA00023319"/>
    </source>
</evidence>
<keyword evidence="4 10" id="KW-1133">Transmembrane helix</keyword>
<name>A0A315W7Z5_GAMAF</name>
<dbReference type="InterPro" id="IPR007110">
    <property type="entry name" value="Ig-like_dom"/>
</dbReference>
<dbReference type="SUPFAM" id="SSF48726">
    <property type="entry name" value="Immunoglobulin"/>
    <property type="match status" value="2"/>
</dbReference>
<evidence type="ECO:0000256" key="4">
    <source>
        <dbReference type="ARBA" id="ARBA00022989"/>
    </source>
</evidence>
<evidence type="ECO:0000256" key="7">
    <source>
        <dbReference type="ARBA" id="ARBA00023180"/>
    </source>
</evidence>
<dbReference type="EMBL" id="NHOQ01000204">
    <property type="protein sequence ID" value="PWA32194.1"/>
    <property type="molecule type" value="Genomic_DNA"/>
</dbReference>
<dbReference type="InterPro" id="IPR013162">
    <property type="entry name" value="CD80_C2-set"/>
</dbReference>
<protein>
    <recommendedName>
        <fullName evidence="11">Ig-like domain-containing protein</fullName>
    </recommendedName>
</protein>
<accession>A0A315W7Z5</accession>
<keyword evidence="13" id="KW-1185">Reference proteome</keyword>
<dbReference type="InterPro" id="IPR047164">
    <property type="entry name" value="OX2G-like"/>
</dbReference>
<dbReference type="GO" id="GO:0043025">
    <property type="term" value="C:neuronal cell body"/>
    <property type="evidence" value="ECO:0007669"/>
    <property type="project" value="TreeGrafter"/>
</dbReference>
<evidence type="ECO:0000313" key="13">
    <source>
        <dbReference type="Proteomes" id="UP000250572"/>
    </source>
</evidence>
<dbReference type="PROSITE" id="PS50835">
    <property type="entry name" value="IG_LIKE"/>
    <property type="match status" value="2"/>
</dbReference>
<evidence type="ECO:0000259" key="11">
    <source>
        <dbReference type="PROSITE" id="PS50835"/>
    </source>
</evidence>
<dbReference type="Gene3D" id="2.60.40.10">
    <property type="entry name" value="Immunoglobulins"/>
    <property type="match status" value="2"/>
</dbReference>
<keyword evidence="8" id="KW-0393">Immunoglobulin domain</keyword>
<keyword evidence="3" id="KW-0732">Signal</keyword>
<dbReference type="InterPro" id="IPR036179">
    <property type="entry name" value="Ig-like_dom_sf"/>
</dbReference>
<evidence type="ECO:0000256" key="2">
    <source>
        <dbReference type="ARBA" id="ARBA00022692"/>
    </source>
</evidence>
<evidence type="ECO:0000256" key="1">
    <source>
        <dbReference type="ARBA" id="ARBA00004167"/>
    </source>
</evidence>
<gene>
    <name evidence="12" type="ORF">CCH79_00013477</name>
</gene>
<reference evidence="12 13" key="1">
    <citation type="journal article" date="2018" name="G3 (Bethesda)">
        <title>A High-Quality Reference Genome for the Invasive Mosquitofish Gambusia affinis Using a Chicago Library.</title>
        <authorList>
            <person name="Hoffberg S.L."/>
            <person name="Troendle N.J."/>
            <person name="Glenn T.C."/>
            <person name="Mahmud O."/>
            <person name="Louha S."/>
            <person name="Chalopin D."/>
            <person name="Bennetzen J.L."/>
            <person name="Mauricio R."/>
        </authorList>
    </citation>
    <scope>NUCLEOTIDE SEQUENCE [LARGE SCALE GENOMIC DNA]</scope>
    <source>
        <strain evidence="12">NE01/NJP1002.9</strain>
        <tissue evidence="12">Muscle</tissue>
    </source>
</reference>
<dbReference type="GO" id="GO:0034113">
    <property type="term" value="P:heterotypic cell-cell adhesion"/>
    <property type="evidence" value="ECO:0007669"/>
    <property type="project" value="TreeGrafter"/>
</dbReference>
<keyword evidence="6" id="KW-1015">Disulfide bond</keyword>
<keyword evidence="7" id="KW-0325">Glycoprotein</keyword>
<evidence type="ECO:0000256" key="6">
    <source>
        <dbReference type="ARBA" id="ARBA00023157"/>
    </source>
</evidence>
<evidence type="ECO:0000256" key="3">
    <source>
        <dbReference type="ARBA" id="ARBA00022729"/>
    </source>
</evidence>
<dbReference type="Pfam" id="PF08205">
    <property type="entry name" value="C2-set_2"/>
    <property type="match status" value="1"/>
</dbReference>
<dbReference type="GO" id="GO:0009986">
    <property type="term" value="C:cell surface"/>
    <property type="evidence" value="ECO:0007669"/>
    <property type="project" value="TreeGrafter"/>
</dbReference>
<dbReference type="InterPro" id="IPR013783">
    <property type="entry name" value="Ig-like_fold"/>
</dbReference>
<feature type="region of interest" description="Disordered" evidence="9">
    <location>
        <begin position="19"/>
        <end position="47"/>
    </location>
</feature>
<dbReference type="GO" id="GO:0150079">
    <property type="term" value="P:negative regulation of neuroinflammatory response"/>
    <property type="evidence" value="ECO:0007669"/>
    <property type="project" value="TreeGrafter"/>
</dbReference>
<evidence type="ECO:0000313" key="12">
    <source>
        <dbReference type="EMBL" id="PWA32194.1"/>
    </source>
</evidence>
<dbReference type="GO" id="GO:0030424">
    <property type="term" value="C:axon"/>
    <property type="evidence" value="ECO:0007669"/>
    <property type="project" value="TreeGrafter"/>
</dbReference>
<dbReference type="AlphaFoldDB" id="A0A315W7Z5"/>